<reference evidence="2" key="1">
    <citation type="submission" date="2020-03" db="EMBL/GenBank/DDBJ databases">
        <title>The deep terrestrial virosphere.</title>
        <authorList>
            <person name="Holmfeldt K."/>
            <person name="Nilsson E."/>
            <person name="Simone D."/>
            <person name="Lopez-Fernandez M."/>
            <person name="Wu X."/>
            <person name="de Brujin I."/>
            <person name="Lundin D."/>
            <person name="Andersson A."/>
            <person name="Bertilsson S."/>
            <person name="Dopson M."/>
        </authorList>
    </citation>
    <scope>NUCLEOTIDE SEQUENCE</scope>
    <source>
        <strain evidence="2">TM448B01842</strain>
    </source>
</reference>
<dbReference type="EMBL" id="MT144831">
    <property type="protein sequence ID" value="QJI00141.1"/>
    <property type="molecule type" value="Genomic_DNA"/>
</dbReference>
<proteinExistence type="predicted"/>
<evidence type="ECO:0000313" key="2">
    <source>
        <dbReference type="EMBL" id="QJI00141.1"/>
    </source>
</evidence>
<protein>
    <submittedName>
        <fullName evidence="2">Uncharacterized protein</fullName>
    </submittedName>
</protein>
<gene>
    <name evidence="2" type="ORF">TM448B01842_0009</name>
</gene>
<sequence length="564" mass="62246">MPTKLELLQEAAKRGILPENKKAAYEEAVRRGLIKSSVDDIAVETTSEKKSDFLEPPSGETQLSQERPIRRDLSKIYTPVLEGLGFLGGASVGAATGNPILSALSAGSGYAMAKSGARRLDELVGLNRPQTLGQAASESVRDVLTGTAMEMGGQVINKALIEPALQTISQRLSKTIRSGIERGVKPLGKVAENEAYYQKAEEGVKNIILNKENLVFTDKKGEQIFGKVPTTLKEFDQSIHQTLKRIFNQYDELKTIAGESGEVIDLVPIAKELEKVAKSKIVQNESPEIAVYAAEKAERYINSKFYTPAEAQDAIATINEELKSFYKNPKYNPSSRKVVDDLAVTYLRKGIDDAVGKIAEVGAYQELKNAYGSVRGIEDAVRHRVAVDSRKNKGGFFGYADIWTAAEVVSAISDPAKLPRAAAIQGTKMWLKWRDDPNRIVKDMFKEADKLMSSLPQKIKDDFISSAPIEKIENEIYRYNPEFKGTKSTRPKPIKTELHEAEPALIIPTKEQLFPDQLATVRSGKMSLQDAINKQGAVGRPLILPNLQYLKSTRPLTVEQLLKK</sequence>
<name>A0A6M3XQ63_9ZZZZ</name>
<dbReference type="AlphaFoldDB" id="A0A6M3XQ63"/>
<evidence type="ECO:0000256" key="1">
    <source>
        <dbReference type="SAM" id="MobiDB-lite"/>
    </source>
</evidence>
<accession>A0A6M3XQ63</accession>
<feature type="region of interest" description="Disordered" evidence="1">
    <location>
        <begin position="46"/>
        <end position="67"/>
    </location>
</feature>
<organism evidence="2">
    <name type="scientific">viral metagenome</name>
    <dbReference type="NCBI Taxonomy" id="1070528"/>
    <lineage>
        <taxon>unclassified sequences</taxon>
        <taxon>metagenomes</taxon>
        <taxon>organismal metagenomes</taxon>
    </lineage>
</organism>